<dbReference type="GO" id="GO:0016787">
    <property type="term" value="F:hydrolase activity"/>
    <property type="evidence" value="ECO:0007669"/>
    <property type="project" value="UniProtKB-KW"/>
</dbReference>
<proteinExistence type="inferred from homology"/>
<keyword evidence="5" id="KW-0862">Zinc</keyword>
<dbReference type="Gene3D" id="3.30.70.360">
    <property type="match status" value="1"/>
</dbReference>
<dbReference type="PANTHER" id="PTHR43808">
    <property type="entry name" value="ACETYLORNITHINE DEACETYLASE"/>
    <property type="match status" value="1"/>
</dbReference>
<dbReference type="PANTHER" id="PTHR43808:SF8">
    <property type="entry name" value="PEPTIDASE M20 DIMERISATION DOMAIN-CONTAINING PROTEIN"/>
    <property type="match status" value="1"/>
</dbReference>
<dbReference type="SUPFAM" id="SSF53187">
    <property type="entry name" value="Zn-dependent exopeptidases"/>
    <property type="match status" value="1"/>
</dbReference>
<evidence type="ECO:0000256" key="2">
    <source>
        <dbReference type="ARBA" id="ARBA00006247"/>
    </source>
</evidence>
<evidence type="ECO:0000256" key="5">
    <source>
        <dbReference type="ARBA" id="ARBA00022833"/>
    </source>
</evidence>
<dbReference type="InterPro" id="IPR036264">
    <property type="entry name" value="Bact_exopeptidase_dim_dom"/>
</dbReference>
<protein>
    <submittedName>
        <fullName evidence="7">Putative selenium metabolism hydrolase</fullName>
    </submittedName>
</protein>
<reference evidence="7 8" key="1">
    <citation type="submission" date="2017-02" db="EMBL/GenBank/DDBJ databases">
        <authorList>
            <person name="Peterson S.W."/>
        </authorList>
    </citation>
    <scope>NUCLEOTIDE SEQUENCE [LARGE SCALE GENOMIC DNA]</scope>
    <source>
        <strain evidence="7 8">ATCC 700028</strain>
    </source>
</reference>
<dbReference type="Proteomes" id="UP000191153">
    <property type="component" value="Unassembled WGS sequence"/>
</dbReference>
<dbReference type="SUPFAM" id="SSF55031">
    <property type="entry name" value="Bacterial exopeptidase dimerisation domain"/>
    <property type="match status" value="1"/>
</dbReference>
<dbReference type="STRING" id="180163.SAMN02745174_01024"/>
<keyword evidence="3" id="KW-0479">Metal-binding</keyword>
<dbReference type="Pfam" id="PF07687">
    <property type="entry name" value="M20_dimer"/>
    <property type="match status" value="1"/>
</dbReference>
<keyword evidence="8" id="KW-1185">Reference proteome</keyword>
<dbReference type="GO" id="GO:0046872">
    <property type="term" value="F:metal ion binding"/>
    <property type="evidence" value="ECO:0007669"/>
    <property type="project" value="UniProtKB-KW"/>
</dbReference>
<evidence type="ECO:0000313" key="8">
    <source>
        <dbReference type="Proteomes" id="UP000191153"/>
    </source>
</evidence>
<dbReference type="InterPro" id="IPR011650">
    <property type="entry name" value="Peptidase_M20_dimer"/>
</dbReference>
<dbReference type="NCBIfam" id="NF009555">
    <property type="entry name" value="PRK13004.1"/>
    <property type="match status" value="1"/>
</dbReference>
<dbReference type="PROSITE" id="PS00758">
    <property type="entry name" value="ARGE_DAPE_CPG2_1"/>
    <property type="match status" value="1"/>
</dbReference>
<name>A0A1T4LYM1_9FUSO</name>
<dbReference type="InterPro" id="IPR002933">
    <property type="entry name" value="Peptidase_M20"/>
</dbReference>
<dbReference type="InterPro" id="IPR050072">
    <property type="entry name" value="Peptidase_M20A"/>
</dbReference>
<organism evidence="7 8">
    <name type="scientific">Cetobacterium ceti</name>
    <dbReference type="NCBI Taxonomy" id="180163"/>
    <lineage>
        <taxon>Bacteria</taxon>
        <taxon>Fusobacteriati</taxon>
        <taxon>Fusobacteriota</taxon>
        <taxon>Fusobacteriia</taxon>
        <taxon>Fusobacteriales</taxon>
        <taxon>Fusobacteriaceae</taxon>
        <taxon>Cetobacterium</taxon>
    </lineage>
</organism>
<dbReference type="EMBL" id="FUWX01000007">
    <property type="protein sequence ID" value="SJZ59765.1"/>
    <property type="molecule type" value="Genomic_DNA"/>
</dbReference>
<accession>A0A1T4LYM1</accession>
<dbReference type="Gene3D" id="3.40.630.10">
    <property type="entry name" value="Zn peptidases"/>
    <property type="match status" value="2"/>
</dbReference>
<feature type="domain" description="Peptidase M20 dimerisation" evidence="6">
    <location>
        <begin position="179"/>
        <end position="285"/>
    </location>
</feature>
<comment type="cofactor">
    <cofactor evidence="1">
        <name>Zn(2+)</name>
        <dbReference type="ChEBI" id="CHEBI:29105"/>
    </cofactor>
</comment>
<gene>
    <name evidence="7" type="ORF">SAMN02745174_01024</name>
</gene>
<evidence type="ECO:0000256" key="3">
    <source>
        <dbReference type="ARBA" id="ARBA00022723"/>
    </source>
</evidence>
<sequence length="401" mass="44531">MNSKTMLTVEREEKLIKLLQEMIQNPSDSGQEEGVVKAIDKNMKALGFDNVHIDKYGNIIGCIKGNRPGKKILFDGHIDTVPVPELTRDKWTQNPYGGEIVDGKLYGRGTSDMKGQTAAFISAAAYFAQDCNKDFPGEIYCAGVVCEEIFEGIAAREISNFVKPDYVVIGESSELNLKIGQRGRGEIVVETFGKPAHSANPHKGINSVYKMAKVIEEINKIVPPETELGKGILELTDIKSSPYPGASVVPEYCKATYDRRLLVGETREEVLRPIEEVLERMMKEDPQLKAKVSFALGKEKCYTGETIEGERFFPGWLYDENDEFVQMAYKGLKEAGIDSEITQYSFCTNGSHYAGEAGIRTIGFGPSKENLAHTIDEHIEVEQLRIGARGYYGILKSVFGK</sequence>
<evidence type="ECO:0000313" key="7">
    <source>
        <dbReference type="EMBL" id="SJZ59765.1"/>
    </source>
</evidence>
<keyword evidence="4 7" id="KW-0378">Hydrolase</keyword>
<evidence type="ECO:0000256" key="4">
    <source>
        <dbReference type="ARBA" id="ARBA00022801"/>
    </source>
</evidence>
<evidence type="ECO:0000256" key="1">
    <source>
        <dbReference type="ARBA" id="ARBA00001947"/>
    </source>
</evidence>
<comment type="similarity">
    <text evidence="2">Belongs to the peptidase M20A family.</text>
</comment>
<dbReference type="Pfam" id="PF01546">
    <property type="entry name" value="Peptidase_M20"/>
    <property type="match status" value="1"/>
</dbReference>
<dbReference type="AlphaFoldDB" id="A0A1T4LYM1"/>
<evidence type="ECO:0000259" key="6">
    <source>
        <dbReference type="Pfam" id="PF07687"/>
    </source>
</evidence>
<dbReference type="InterPro" id="IPR001261">
    <property type="entry name" value="ArgE/DapE_CS"/>
</dbReference>